<reference evidence="2 3" key="1">
    <citation type="journal article" date="2013" name="Genome Announc.">
        <title>Genome Sequence of the Pyrene- and Fluoranthene-Degrading Bacterium Cycloclasticus sp. Strain PY97M.</title>
        <authorList>
            <person name="Cui Z."/>
            <person name="Xu G."/>
            <person name="Li Q."/>
            <person name="Gao W."/>
            <person name="Zheng L."/>
        </authorList>
    </citation>
    <scope>NUCLEOTIDE SEQUENCE [LARGE SCALE GENOMIC DNA]</scope>
    <source>
        <strain evidence="2 3">PY97M</strain>
    </source>
</reference>
<organism evidence="2 3">
    <name type="scientific">Cycloclasticus pugetii</name>
    <dbReference type="NCBI Taxonomy" id="34068"/>
    <lineage>
        <taxon>Bacteria</taxon>
        <taxon>Pseudomonadati</taxon>
        <taxon>Pseudomonadota</taxon>
        <taxon>Gammaproteobacteria</taxon>
        <taxon>Thiotrichales</taxon>
        <taxon>Piscirickettsiaceae</taxon>
        <taxon>Cycloclasticus</taxon>
    </lineage>
</organism>
<evidence type="ECO:0008006" key="4">
    <source>
        <dbReference type="Google" id="ProtNLM"/>
    </source>
</evidence>
<feature type="transmembrane region" description="Helical" evidence="1">
    <location>
        <begin position="30"/>
        <end position="50"/>
    </location>
</feature>
<accession>A0AB33Z144</accession>
<comment type="caution">
    <text evidence="2">The sequence shown here is derived from an EMBL/GenBank/DDBJ whole genome shotgun (WGS) entry which is preliminary data.</text>
</comment>
<keyword evidence="1" id="KW-0812">Transmembrane</keyword>
<sequence length="236" mass="26375">MNKSLVTNLLAVGIIIASFFTPLYTENIRAIGVFALSGAVTNWIAVHMLFEKVPFLYGSGIIPAHFEEFKRGIQDLIMRQFFTQENIQRFLQREEDAAQQLFNVEPLLDRLDYDQLFQGLVDAIAESSFGSMLAMVGGVAALDPLKEPVCKKIRLTLAQMTQSPAFIDAIHEGINAQQISGDLIDDIEAIVEKRLDELTPDMVKIIIQQMIKEHLGWLVVWGGVFGAMIGFVFSLL</sequence>
<name>A0AB33Z144_9GAMM</name>
<dbReference type="EMBL" id="ASHL01000005">
    <property type="protein sequence ID" value="EPD12888.1"/>
    <property type="molecule type" value="Genomic_DNA"/>
</dbReference>
<dbReference type="AlphaFoldDB" id="A0AB33Z144"/>
<dbReference type="InterPro" id="IPR007383">
    <property type="entry name" value="DUF445"/>
</dbReference>
<keyword evidence="1" id="KW-0472">Membrane</keyword>
<dbReference type="Pfam" id="PF04286">
    <property type="entry name" value="DUF445"/>
    <property type="match status" value="1"/>
</dbReference>
<gene>
    <name evidence="2" type="ORF">L196_06989</name>
</gene>
<dbReference type="PANTHER" id="PTHR38568">
    <property type="entry name" value="DUF445 DOMAIN-CONTAINING PROTEIN-RELATED"/>
    <property type="match status" value="1"/>
</dbReference>
<keyword evidence="1" id="KW-1133">Transmembrane helix</keyword>
<dbReference type="Proteomes" id="UP000015462">
    <property type="component" value="Unassembled WGS sequence"/>
</dbReference>
<protein>
    <recommendedName>
        <fullName evidence="4">DUF445 domain-containing protein</fullName>
    </recommendedName>
</protein>
<evidence type="ECO:0000256" key="1">
    <source>
        <dbReference type="SAM" id="Phobius"/>
    </source>
</evidence>
<dbReference type="RefSeq" id="WP_016390458.1">
    <property type="nucleotide sequence ID" value="NZ_FQZJ01000001.1"/>
</dbReference>
<feature type="transmembrane region" description="Helical" evidence="1">
    <location>
        <begin position="215"/>
        <end position="235"/>
    </location>
</feature>
<evidence type="ECO:0000313" key="3">
    <source>
        <dbReference type="Proteomes" id="UP000015462"/>
    </source>
</evidence>
<keyword evidence="3" id="KW-1185">Reference proteome</keyword>
<proteinExistence type="predicted"/>
<dbReference type="PANTHER" id="PTHR38568:SF1">
    <property type="entry name" value="DUF445 DOMAIN-CONTAINING PROTEIN"/>
    <property type="match status" value="1"/>
</dbReference>
<feature type="transmembrane region" description="Helical" evidence="1">
    <location>
        <begin position="5"/>
        <end position="24"/>
    </location>
</feature>
<evidence type="ECO:0000313" key="2">
    <source>
        <dbReference type="EMBL" id="EPD12888.1"/>
    </source>
</evidence>